<dbReference type="PANTHER" id="PTHR43304">
    <property type="entry name" value="PHYTOCHROME-LIKE PROTEIN CPH1"/>
    <property type="match status" value="1"/>
</dbReference>
<dbReference type="InterPro" id="IPR003594">
    <property type="entry name" value="HATPase_dom"/>
</dbReference>
<dbReference type="InterPro" id="IPR000700">
    <property type="entry name" value="PAS-assoc_C"/>
</dbReference>
<dbReference type="EC" id="2.7.13.3" evidence="2"/>
<dbReference type="Gene3D" id="3.30.565.10">
    <property type="entry name" value="Histidine kinase-like ATPase, C-terminal domain"/>
    <property type="match status" value="1"/>
</dbReference>
<sequence>MYLPKPNDFYTLIEAMPLCIILHDAQSKEILWANAAALKALGFTLEELTPLKAPDMTRDAPKYRRSVGLRWLEGAARTGQRAIEWCYRSKQGVEILSEAVATLVNLDDRDVLMVQFRDISKEDKVKRDLKRFESRLKAFMQDLAEGVAVLGPQGDIRFISDSGAHLLHSEEDALIGENFLAWCDEPSRLRLLHQMASEQPEHAPFSVHYHVQRRDGEWRWHDATCRYIEIEDDLIGHLLLFRDVTEQVRAEEARRVSEQKLEYLARYNAMGEMAVAIAHELSQPLAATRNFIEGAVIRLGNVETTEQGVAWGLQNAVRQIEHASLIIKSVRDYVVKLEQSEELIDLNELLRETRYFISLRAAPSLIKVDIVTSPEPLLVSCEKVLIGQVILNLAFNAIEEMSDLPVERRLLRIHASADKEVALVSIEDCGRGIQAEAQEKLFDGFFSSKVSGNGIGLALCKNIIGRHRGDIWAQNLEPCGAVFTFSLPLATPA</sequence>
<dbReference type="Pfam" id="PF02518">
    <property type="entry name" value="HATPase_c"/>
    <property type="match status" value="1"/>
</dbReference>
<evidence type="ECO:0000313" key="9">
    <source>
        <dbReference type="EMBL" id="KDD65148.1"/>
    </source>
</evidence>
<dbReference type="PROSITE" id="PS50112">
    <property type="entry name" value="PAS"/>
    <property type="match status" value="1"/>
</dbReference>
<feature type="domain" description="Histidine kinase" evidence="6">
    <location>
        <begin position="276"/>
        <end position="491"/>
    </location>
</feature>
<name>A0A059KSV0_9PSED</name>
<keyword evidence="4" id="KW-0808">Transferase</keyword>
<dbReference type="Gene3D" id="1.10.287.130">
    <property type="match status" value="1"/>
</dbReference>
<dbReference type="SUPFAM" id="SSF47384">
    <property type="entry name" value="Homodimeric domain of signal transducing histidine kinase"/>
    <property type="match status" value="1"/>
</dbReference>
<comment type="catalytic activity">
    <reaction evidence="1">
        <text>ATP + protein L-histidine = ADP + protein N-phospho-L-histidine.</text>
        <dbReference type="EC" id="2.7.13.3"/>
    </reaction>
</comment>
<dbReference type="NCBIfam" id="TIGR00229">
    <property type="entry name" value="sensory_box"/>
    <property type="match status" value="2"/>
</dbReference>
<feature type="domain" description="PAC" evidence="8">
    <location>
        <begin position="205"/>
        <end position="256"/>
    </location>
</feature>
<organism evidence="9 10">
    <name type="scientific">Pseudomonas mandelii PD30</name>
    <dbReference type="NCBI Taxonomy" id="1419583"/>
    <lineage>
        <taxon>Bacteria</taxon>
        <taxon>Pseudomonadati</taxon>
        <taxon>Pseudomonadota</taxon>
        <taxon>Gammaproteobacteria</taxon>
        <taxon>Pseudomonadales</taxon>
        <taxon>Pseudomonadaceae</taxon>
        <taxon>Pseudomonas</taxon>
    </lineage>
</organism>
<dbReference type="InterPro" id="IPR004358">
    <property type="entry name" value="Sig_transdc_His_kin-like_C"/>
</dbReference>
<evidence type="ECO:0000256" key="1">
    <source>
        <dbReference type="ARBA" id="ARBA00000085"/>
    </source>
</evidence>
<keyword evidence="5 9" id="KW-0418">Kinase</keyword>
<dbReference type="RefSeq" id="WP_033062064.1">
    <property type="nucleotide sequence ID" value="NZ_AZQQ01000110.1"/>
</dbReference>
<dbReference type="InterPro" id="IPR000014">
    <property type="entry name" value="PAS"/>
</dbReference>
<dbReference type="InterPro" id="IPR052162">
    <property type="entry name" value="Sensor_kinase/Photoreceptor"/>
</dbReference>
<evidence type="ECO:0000313" key="10">
    <source>
        <dbReference type="Proteomes" id="UP000026739"/>
    </source>
</evidence>
<dbReference type="InterPro" id="IPR013656">
    <property type="entry name" value="PAS_4"/>
</dbReference>
<dbReference type="AlphaFoldDB" id="A0A059KSV0"/>
<dbReference type="PROSITE" id="PS50109">
    <property type="entry name" value="HIS_KIN"/>
    <property type="match status" value="1"/>
</dbReference>
<evidence type="ECO:0000256" key="4">
    <source>
        <dbReference type="ARBA" id="ARBA00022679"/>
    </source>
</evidence>
<dbReference type="SUPFAM" id="SSF55874">
    <property type="entry name" value="ATPase domain of HSP90 chaperone/DNA topoisomerase II/histidine kinase"/>
    <property type="match status" value="1"/>
</dbReference>
<dbReference type="Proteomes" id="UP000026739">
    <property type="component" value="Unassembled WGS sequence"/>
</dbReference>
<proteinExistence type="predicted"/>
<evidence type="ECO:0000259" key="8">
    <source>
        <dbReference type="PROSITE" id="PS50113"/>
    </source>
</evidence>
<dbReference type="PANTHER" id="PTHR43304:SF1">
    <property type="entry name" value="PAC DOMAIN-CONTAINING PROTEIN"/>
    <property type="match status" value="1"/>
</dbReference>
<evidence type="ECO:0000256" key="2">
    <source>
        <dbReference type="ARBA" id="ARBA00012438"/>
    </source>
</evidence>
<dbReference type="SMART" id="SM00091">
    <property type="entry name" value="PAS"/>
    <property type="match status" value="2"/>
</dbReference>
<dbReference type="CDD" id="cd00130">
    <property type="entry name" value="PAS"/>
    <property type="match status" value="1"/>
</dbReference>
<dbReference type="eggNOG" id="COG4191">
    <property type="taxonomic scope" value="Bacteria"/>
</dbReference>
<keyword evidence="3" id="KW-0597">Phosphoprotein</keyword>
<dbReference type="EMBL" id="AZQQ01000110">
    <property type="protein sequence ID" value="KDD65148.1"/>
    <property type="molecule type" value="Genomic_DNA"/>
</dbReference>
<dbReference type="SMART" id="SM00387">
    <property type="entry name" value="HATPase_c"/>
    <property type="match status" value="1"/>
</dbReference>
<comment type="caution">
    <text evidence="9">The sequence shown here is derived from an EMBL/GenBank/DDBJ whole genome shotgun (WGS) entry which is preliminary data.</text>
</comment>
<dbReference type="InterPro" id="IPR036097">
    <property type="entry name" value="HisK_dim/P_sf"/>
</dbReference>
<dbReference type="Pfam" id="PF08448">
    <property type="entry name" value="PAS_4"/>
    <property type="match status" value="1"/>
</dbReference>
<dbReference type="InterPro" id="IPR035965">
    <property type="entry name" value="PAS-like_dom_sf"/>
</dbReference>
<evidence type="ECO:0000256" key="5">
    <source>
        <dbReference type="ARBA" id="ARBA00022777"/>
    </source>
</evidence>
<evidence type="ECO:0000256" key="3">
    <source>
        <dbReference type="ARBA" id="ARBA00022553"/>
    </source>
</evidence>
<feature type="domain" description="PAS" evidence="7">
    <location>
        <begin position="5"/>
        <end position="48"/>
    </location>
</feature>
<evidence type="ECO:0000259" key="6">
    <source>
        <dbReference type="PROSITE" id="PS50109"/>
    </source>
</evidence>
<protein>
    <recommendedName>
        <fullName evidence="2">histidine kinase</fullName>
        <ecNumber evidence="2">2.7.13.3</ecNumber>
    </recommendedName>
</protein>
<dbReference type="SUPFAM" id="SSF55785">
    <property type="entry name" value="PYP-like sensor domain (PAS domain)"/>
    <property type="match status" value="2"/>
</dbReference>
<accession>A0A059KSV0</accession>
<dbReference type="GO" id="GO:0000155">
    <property type="term" value="F:phosphorelay sensor kinase activity"/>
    <property type="evidence" value="ECO:0007669"/>
    <property type="project" value="InterPro"/>
</dbReference>
<reference evidence="9 10" key="1">
    <citation type="submission" date="2013-12" db="EMBL/GenBank/DDBJ databases">
        <authorList>
            <person name="Formusa P.A."/>
            <person name="Habash M."/>
            <person name="Lee H."/>
            <person name="Trevors J.T."/>
        </authorList>
    </citation>
    <scope>NUCLEOTIDE SEQUENCE [LARGE SCALE GENOMIC DNA]</scope>
    <source>
        <strain evidence="9 10">PD30</strain>
    </source>
</reference>
<dbReference type="InterPro" id="IPR036890">
    <property type="entry name" value="HATPase_C_sf"/>
</dbReference>
<dbReference type="PROSITE" id="PS50113">
    <property type="entry name" value="PAC"/>
    <property type="match status" value="1"/>
</dbReference>
<gene>
    <name evidence="9" type="ORF">V466_30680</name>
</gene>
<dbReference type="Gene3D" id="3.30.450.20">
    <property type="entry name" value="PAS domain"/>
    <property type="match status" value="2"/>
</dbReference>
<evidence type="ECO:0000259" key="7">
    <source>
        <dbReference type="PROSITE" id="PS50112"/>
    </source>
</evidence>
<dbReference type="Pfam" id="PF13188">
    <property type="entry name" value="PAS_8"/>
    <property type="match status" value="1"/>
</dbReference>
<dbReference type="InterPro" id="IPR005467">
    <property type="entry name" value="His_kinase_dom"/>
</dbReference>
<dbReference type="PRINTS" id="PR00344">
    <property type="entry name" value="BCTRLSENSOR"/>
</dbReference>